<dbReference type="AlphaFoldDB" id="A0A1C3X8K7"/>
<accession>A0A1C3X8K7</accession>
<evidence type="ECO:0000256" key="1">
    <source>
        <dbReference type="SAM" id="MobiDB-lite"/>
    </source>
</evidence>
<reference evidence="3 4" key="1">
    <citation type="submission" date="2016-08" db="EMBL/GenBank/DDBJ databases">
        <authorList>
            <person name="Seilhamer J.J."/>
        </authorList>
    </citation>
    <scope>NUCLEOTIDE SEQUENCE [LARGE SCALE GENOMIC DNA]</scope>
    <source>
        <strain evidence="3 4">P1-7</strain>
    </source>
</reference>
<reference evidence="2 5" key="2">
    <citation type="submission" date="2020-08" db="EMBL/GenBank/DDBJ databases">
        <title>Genomic Encyclopedia of Type Strains, Phase IV (KMG-V): Genome sequencing to study the core and pangenomes of soil and plant-associated prokaryotes.</title>
        <authorList>
            <person name="Whitman W."/>
        </authorList>
    </citation>
    <scope>NUCLEOTIDE SEQUENCE [LARGE SCALE GENOMIC DNA]</scope>
    <source>
        <strain evidence="2 5">SEMIA 4060</strain>
    </source>
</reference>
<dbReference type="Proteomes" id="UP000199205">
    <property type="component" value="Unassembled WGS sequence"/>
</dbReference>
<evidence type="ECO:0000313" key="2">
    <source>
        <dbReference type="EMBL" id="MBB6489571.1"/>
    </source>
</evidence>
<evidence type="ECO:0000313" key="3">
    <source>
        <dbReference type="EMBL" id="SCB48577.1"/>
    </source>
</evidence>
<proteinExistence type="predicted"/>
<sequence>MLLDAGRLLAAALASKYVICPRARLALSPRYSPAASSNTQSRRSVFSPMPARVPTARAEPAIAAKFDDNLILQ</sequence>
<dbReference type="EMBL" id="FMAF01000028">
    <property type="protein sequence ID" value="SCB48577.1"/>
    <property type="molecule type" value="Genomic_DNA"/>
</dbReference>
<protein>
    <submittedName>
        <fullName evidence="3">Uncharacterized protein</fullName>
    </submittedName>
</protein>
<feature type="region of interest" description="Disordered" evidence="1">
    <location>
        <begin position="31"/>
        <end position="51"/>
    </location>
</feature>
<dbReference type="Proteomes" id="UP000565576">
    <property type="component" value="Unassembled WGS sequence"/>
</dbReference>
<feature type="compositionally biased region" description="Polar residues" evidence="1">
    <location>
        <begin position="34"/>
        <end position="44"/>
    </location>
</feature>
<organism evidence="3 4">
    <name type="scientific">Rhizobium lusitanum</name>
    <dbReference type="NCBI Taxonomy" id="293958"/>
    <lineage>
        <taxon>Bacteria</taxon>
        <taxon>Pseudomonadati</taxon>
        <taxon>Pseudomonadota</taxon>
        <taxon>Alphaproteobacteria</taxon>
        <taxon>Hyphomicrobiales</taxon>
        <taxon>Rhizobiaceae</taxon>
        <taxon>Rhizobium/Agrobacterium group</taxon>
        <taxon>Rhizobium</taxon>
    </lineage>
</organism>
<dbReference type="EMBL" id="JACHBG010000048">
    <property type="protein sequence ID" value="MBB6489571.1"/>
    <property type="molecule type" value="Genomic_DNA"/>
</dbReference>
<gene>
    <name evidence="3" type="ORF">GA0061101_12835</name>
    <name evidence="2" type="ORF">GGD46_006903</name>
</gene>
<evidence type="ECO:0000313" key="4">
    <source>
        <dbReference type="Proteomes" id="UP000199205"/>
    </source>
</evidence>
<name>A0A1C3X8K7_9HYPH</name>
<evidence type="ECO:0000313" key="5">
    <source>
        <dbReference type="Proteomes" id="UP000565576"/>
    </source>
</evidence>